<evidence type="ECO:0000256" key="2">
    <source>
        <dbReference type="ARBA" id="ARBA00022481"/>
    </source>
</evidence>
<feature type="transmembrane region" description="Helical" evidence="6">
    <location>
        <begin position="6"/>
        <end position="29"/>
    </location>
</feature>
<dbReference type="InterPro" id="IPR002416">
    <property type="entry name" value="T2SS_protein-GspH"/>
</dbReference>
<dbReference type="GO" id="GO:0016020">
    <property type="term" value="C:membrane"/>
    <property type="evidence" value="ECO:0007669"/>
    <property type="project" value="UniProtKB-SubCell"/>
</dbReference>
<protein>
    <recommendedName>
        <fullName evidence="8">General secretion pathway GspH domain-containing protein</fullName>
    </recommendedName>
</protein>
<evidence type="ECO:0000256" key="1">
    <source>
        <dbReference type="ARBA" id="ARBA00004167"/>
    </source>
</evidence>
<accession>A0A3B0XLV2</accession>
<name>A0A3B0XLV2_9ZZZZ</name>
<keyword evidence="3 6" id="KW-0812">Transmembrane</keyword>
<keyword evidence="5 6" id="KW-0472">Membrane</keyword>
<evidence type="ECO:0008006" key="8">
    <source>
        <dbReference type="Google" id="ProtNLM"/>
    </source>
</evidence>
<keyword evidence="4 6" id="KW-1133">Transmembrane helix</keyword>
<evidence type="ECO:0000313" key="7">
    <source>
        <dbReference type="EMBL" id="VAW69475.1"/>
    </source>
</evidence>
<sequence length="216" mass="24403">MFNRGFTLIELLVVVVIISISVAVVVMALSGSSDEDLAQEEILKLQQLLRFAHAQSVVRSQEYGLRFYKTGYRFMFYDESSKLWVDLNTDKLLRPRSFPEPLELDLYINQLSVDLLDSAKDDPEIEKEEEEEEENALAGPLSTQKNITADTATGRVSTFQRTQNSNAVVIKPQVFLLSSSELEPSFELSLYVPGGEVKENLYALPQGEYTRTPPDE</sequence>
<keyword evidence="2" id="KW-0488">Methylation</keyword>
<dbReference type="Pfam" id="PF07963">
    <property type="entry name" value="N_methyl"/>
    <property type="match status" value="1"/>
</dbReference>
<comment type="subcellular location">
    <subcellularLocation>
        <location evidence="1">Membrane</location>
        <topology evidence="1">Single-pass membrane protein</topology>
    </subcellularLocation>
</comment>
<dbReference type="InterPro" id="IPR045584">
    <property type="entry name" value="Pilin-like"/>
</dbReference>
<evidence type="ECO:0000256" key="4">
    <source>
        <dbReference type="ARBA" id="ARBA00022989"/>
    </source>
</evidence>
<gene>
    <name evidence="7" type="ORF">MNBD_GAMMA10-1790</name>
</gene>
<proteinExistence type="predicted"/>
<dbReference type="AlphaFoldDB" id="A0A3B0XLV2"/>
<dbReference type="GO" id="GO:0015627">
    <property type="term" value="C:type II protein secretion system complex"/>
    <property type="evidence" value="ECO:0007669"/>
    <property type="project" value="InterPro"/>
</dbReference>
<organism evidence="7">
    <name type="scientific">hydrothermal vent metagenome</name>
    <dbReference type="NCBI Taxonomy" id="652676"/>
    <lineage>
        <taxon>unclassified sequences</taxon>
        <taxon>metagenomes</taxon>
        <taxon>ecological metagenomes</taxon>
    </lineage>
</organism>
<dbReference type="NCBIfam" id="TIGR02532">
    <property type="entry name" value="IV_pilin_GFxxxE"/>
    <property type="match status" value="1"/>
</dbReference>
<evidence type="ECO:0000256" key="6">
    <source>
        <dbReference type="SAM" id="Phobius"/>
    </source>
</evidence>
<dbReference type="EMBL" id="UOFJ01000432">
    <property type="protein sequence ID" value="VAW69475.1"/>
    <property type="molecule type" value="Genomic_DNA"/>
</dbReference>
<evidence type="ECO:0000256" key="3">
    <source>
        <dbReference type="ARBA" id="ARBA00022692"/>
    </source>
</evidence>
<dbReference type="GO" id="GO:0015628">
    <property type="term" value="P:protein secretion by the type II secretion system"/>
    <property type="evidence" value="ECO:0007669"/>
    <property type="project" value="InterPro"/>
</dbReference>
<dbReference type="Gene3D" id="3.55.40.10">
    <property type="entry name" value="minor pseudopilin epsh domain"/>
    <property type="match status" value="1"/>
</dbReference>
<dbReference type="PRINTS" id="PR00885">
    <property type="entry name" value="BCTERIALGSPH"/>
</dbReference>
<dbReference type="PROSITE" id="PS00409">
    <property type="entry name" value="PROKAR_NTER_METHYL"/>
    <property type="match status" value="1"/>
</dbReference>
<reference evidence="7" key="1">
    <citation type="submission" date="2018-06" db="EMBL/GenBank/DDBJ databases">
        <authorList>
            <person name="Zhirakovskaya E."/>
        </authorList>
    </citation>
    <scope>NUCLEOTIDE SEQUENCE</scope>
</reference>
<dbReference type="SUPFAM" id="SSF54523">
    <property type="entry name" value="Pili subunits"/>
    <property type="match status" value="1"/>
</dbReference>
<dbReference type="InterPro" id="IPR012902">
    <property type="entry name" value="N_methyl_site"/>
</dbReference>
<evidence type="ECO:0000256" key="5">
    <source>
        <dbReference type="ARBA" id="ARBA00023136"/>
    </source>
</evidence>